<keyword evidence="3" id="KW-1185">Reference proteome</keyword>
<evidence type="ECO:0008006" key="4">
    <source>
        <dbReference type="Google" id="ProtNLM"/>
    </source>
</evidence>
<dbReference type="SUPFAM" id="SSF141562">
    <property type="entry name" value="At5g01610-like"/>
    <property type="match status" value="1"/>
</dbReference>
<dbReference type="PANTHER" id="PTHR31676">
    <property type="entry name" value="T31J12.3 PROTEIN-RELATED"/>
    <property type="match status" value="1"/>
</dbReference>
<accession>A0AAD3XMQ4</accession>
<dbReference type="InterPro" id="IPR007493">
    <property type="entry name" value="DUF538"/>
</dbReference>
<dbReference type="Proteomes" id="UP001279734">
    <property type="component" value="Unassembled WGS sequence"/>
</dbReference>
<dbReference type="InterPro" id="IPR036758">
    <property type="entry name" value="At5g01610-like"/>
</dbReference>
<keyword evidence="1" id="KW-0472">Membrane</keyword>
<reference evidence="2" key="1">
    <citation type="submission" date="2023-05" db="EMBL/GenBank/DDBJ databases">
        <title>Nepenthes gracilis genome sequencing.</title>
        <authorList>
            <person name="Fukushima K."/>
        </authorList>
    </citation>
    <scope>NUCLEOTIDE SEQUENCE</scope>
    <source>
        <strain evidence="2">SING2019-196</strain>
    </source>
</reference>
<feature type="transmembrane region" description="Helical" evidence="1">
    <location>
        <begin position="6"/>
        <end position="24"/>
    </location>
</feature>
<evidence type="ECO:0000313" key="2">
    <source>
        <dbReference type="EMBL" id="GMH10273.1"/>
    </source>
</evidence>
<dbReference type="EMBL" id="BSYO01000010">
    <property type="protein sequence ID" value="GMH10273.1"/>
    <property type="molecule type" value="Genomic_DNA"/>
</dbReference>
<sequence>MALPQHLVYSISLCVFCLVALSYFPAIISNPIRPYEAVNSIPDVHDILPKFNLPKGIVPNCVKSYTLSENGDFTIELEQTCYVKFEDQLVYYDKRIRGNLSIGSVSDVSGIQAKKLFIWVSVTGMDMDLDSMMVEFHVGALSEKLPAGLFETVPNCMKKASF</sequence>
<protein>
    <recommendedName>
        <fullName evidence="4">DUF538 domain-containing protein</fullName>
    </recommendedName>
</protein>
<dbReference type="PANTHER" id="PTHR31676:SF96">
    <property type="entry name" value="EXPRESSED PROTEIN"/>
    <property type="match status" value="1"/>
</dbReference>
<dbReference type="Gene3D" id="2.30.240.10">
    <property type="entry name" value="At5g01610-like"/>
    <property type="match status" value="1"/>
</dbReference>
<evidence type="ECO:0000313" key="3">
    <source>
        <dbReference type="Proteomes" id="UP001279734"/>
    </source>
</evidence>
<keyword evidence="1" id="KW-1133">Transmembrane helix</keyword>
<dbReference type="Pfam" id="PF04398">
    <property type="entry name" value="DUF538"/>
    <property type="match status" value="1"/>
</dbReference>
<keyword evidence="1" id="KW-0812">Transmembrane</keyword>
<evidence type="ECO:0000256" key="1">
    <source>
        <dbReference type="SAM" id="Phobius"/>
    </source>
</evidence>
<gene>
    <name evidence="2" type="ORF">Nepgr_012114</name>
</gene>
<organism evidence="2 3">
    <name type="scientific">Nepenthes gracilis</name>
    <name type="common">Slender pitcher plant</name>
    <dbReference type="NCBI Taxonomy" id="150966"/>
    <lineage>
        <taxon>Eukaryota</taxon>
        <taxon>Viridiplantae</taxon>
        <taxon>Streptophyta</taxon>
        <taxon>Embryophyta</taxon>
        <taxon>Tracheophyta</taxon>
        <taxon>Spermatophyta</taxon>
        <taxon>Magnoliopsida</taxon>
        <taxon>eudicotyledons</taxon>
        <taxon>Gunneridae</taxon>
        <taxon>Pentapetalae</taxon>
        <taxon>Caryophyllales</taxon>
        <taxon>Nepenthaceae</taxon>
        <taxon>Nepenthes</taxon>
    </lineage>
</organism>
<dbReference type="AlphaFoldDB" id="A0AAD3XMQ4"/>
<comment type="caution">
    <text evidence="2">The sequence shown here is derived from an EMBL/GenBank/DDBJ whole genome shotgun (WGS) entry which is preliminary data.</text>
</comment>
<proteinExistence type="predicted"/>
<name>A0AAD3XMQ4_NEPGR</name>